<dbReference type="RefSeq" id="WP_065271627.1">
    <property type="nucleotide sequence ID" value="NZ_CP015124.1"/>
</dbReference>
<dbReference type="InterPro" id="IPR011991">
    <property type="entry name" value="ArsR-like_HTH"/>
</dbReference>
<keyword evidence="3" id="KW-1185">Reference proteome</keyword>
<organism evidence="2 3">
    <name type="scientific">Phaeobacter gallaeciensis</name>
    <dbReference type="NCBI Taxonomy" id="60890"/>
    <lineage>
        <taxon>Bacteria</taxon>
        <taxon>Pseudomonadati</taxon>
        <taxon>Pseudomonadota</taxon>
        <taxon>Alphaproteobacteria</taxon>
        <taxon>Rhodobacterales</taxon>
        <taxon>Roseobacteraceae</taxon>
        <taxon>Phaeobacter</taxon>
    </lineage>
</organism>
<dbReference type="GO" id="GO:0003677">
    <property type="term" value="F:DNA binding"/>
    <property type="evidence" value="ECO:0007669"/>
    <property type="project" value="TreeGrafter"/>
</dbReference>
<evidence type="ECO:0000313" key="2">
    <source>
        <dbReference type="EMBL" id="ANP36690.1"/>
    </source>
</evidence>
<dbReference type="SUPFAM" id="SSF46785">
    <property type="entry name" value="Winged helix' DNA-binding domain"/>
    <property type="match status" value="1"/>
</dbReference>
<dbReference type="PANTHER" id="PTHR39168:SF2">
    <property type="entry name" value="HTH-TYPE TRANSCRIPTIONAL REGULATOR CMTR"/>
    <property type="match status" value="1"/>
</dbReference>
<dbReference type="InterPro" id="IPR052543">
    <property type="entry name" value="HTH_Metal-responsive_Reg"/>
</dbReference>
<evidence type="ECO:0000313" key="3">
    <source>
        <dbReference type="Proteomes" id="UP000092565"/>
    </source>
</evidence>
<name>A0A1B0ZRC0_9RHOB</name>
<sequence>MNKPDPHKPPQTPRFDILGQAIGDASRTRMLCELMEGRAYTNKELAAAAGIMPQTATAHLRMLQEAGLVVAEKRGRCVYHRLSGVEVAQALEQLAAIAPADSLYLAQRRKAGGLAEVRSCYDHLAGPLAVAMTQALLRRGMLVERDGGFDTVPSDLWAPLGVTLPDPQRSMRQPFARPCLDWTERRLHVAGPLGRQLLSHALERGWMLRRHHKRGLTLTAPGRRALQQILGLELSGSATELSGGGPHV</sequence>
<dbReference type="PRINTS" id="PR00778">
    <property type="entry name" value="HTHARSR"/>
</dbReference>
<dbReference type="GO" id="GO:0046686">
    <property type="term" value="P:response to cadmium ion"/>
    <property type="evidence" value="ECO:0007669"/>
    <property type="project" value="TreeGrafter"/>
</dbReference>
<dbReference type="GO" id="GO:0003700">
    <property type="term" value="F:DNA-binding transcription factor activity"/>
    <property type="evidence" value="ECO:0007669"/>
    <property type="project" value="InterPro"/>
</dbReference>
<dbReference type="AlphaFoldDB" id="A0A1B0ZRC0"/>
<dbReference type="PROSITE" id="PS50987">
    <property type="entry name" value="HTH_ARSR_2"/>
    <property type="match status" value="1"/>
</dbReference>
<gene>
    <name evidence="2" type="ORF">JL2886_01782</name>
</gene>
<proteinExistence type="predicted"/>
<protein>
    <submittedName>
        <fullName evidence="2">ArsR family transcriptional regulator</fullName>
    </submittedName>
</protein>
<evidence type="ECO:0000259" key="1">
    <source>
        <dbReference type="PROSITE" id="PS50987"/>
    </source>
</evidence>
<dbReference type="Proteomes" id="UP000092565">
    <property type="component" value="Chromosome"/>
</dbReference>
<dbReference type="InterPro" id="IPR001845">
    <property type="entry name" value="HTH_ArsR_DNA-bd_dom"/>
</dbReference>
<dbReference type="InterPro" id="IPR036388">
    <property type="entry name" value="WH-like_DNA-bd_sf"/>
</dbReference>
<dbReference type="GO" id="GO:0010288">
    <property type="term" value="P:response to lead ion"/>
    <property type="evidence" value="ECO:0007669"/>
    <property type="project" value="TreeGrafter"/>
</dbReference>
<dbReference type="InterPro" id="IPR036390">
    <property type="entry name" value="WH_DNA-bd_sf"/>
</dbReference>
<dbReference type="OrthoDB" id="9797716at2"/>
<dbReference type="CDD" id="cd00090">
    <property type="entry name" value="HTH_ARSR"/>
    <property type="match status" value="1"/>
</dbReference>
<reference evidence="2 3" key="1">
    <citation type="submission" date="2016-04" db="EMBL/GenBank/DDBJ databases">
        <authorList>
            <person name="Evans L.H."/>
            <person name="Alamgir A."/>
            <person name="Owens N."/>
            <person name="Weber N.D."/>
            <person name="Virtaneva K."/>
            <person name="Barbian K."/>
            <person name="Babar A."/>
            <person name="Rosenke K."/>
        </authorList>
    </citation>
    <scope>NUCLEOTIDE SEQUENCE [LARGE SCALE GENOMIC DNA]</scope>
    <source>
        <strain evidence="2 3">JL2886</strain>
    </source>
</reference>
<feature type="domain" description="HTH arsR-type" evidence="1">
    <location>
        <begin position="7"/>
        <end position="102"/>
    </location>
</feature>
<dbReference type="GO" id="GO:0097063">
    <property type="term" value="F:cadmium ion sensor activity"/>
    <property type="evidence" value="ECO:0007669"/>
    <property type="project" value="TreeGrafter"/>
</dbReference>
<dbReference type="EMBL" id="CP015124">
    <property type="protein sequence ID" value="ANP36690.1"/>
    <property type="molecule type" value="Genomic_DNA"/>
</dbReference>
<dbReference type="Pfam" id="PF01022">
    <property type="entry name" value="HTH_5"/>
    <property type="match status" value="1"/>
</dbReference>
<dbReference type="PATRIC" id="fig|60890.4.peg.1739"/>
<dbReference type="Gene3D" id="1.10.10.10">
    <property type="entry name" value="Winged helix-like DNA-binding domain superfamily/Winged helix DNA-binding domain"/>
    <property type="match status" value="1"/>
</dbReference>
<dbReference type="PANTHER" id="PTHR39168">
    <property type="entry name" value="TRANSCRIPTIONAL REGULATOR-RELATED"/>
    <property type="match status" value="1"/>
</dbReference>
<dbReference type="SMART" id="SM00418">
    <property type="entry name" value="HTH_ARSR"/>
    <property type="match status" value="1"/>
</dbReference>
<dbReference type="GO" id="GO:0032791">
    <property type="term" value="F:lead ion binding"/>
    <property type="evidence" value="ECO:0007669"/>
    <property type="project" value="TreeGrafter"/>
</dbReference>
<accession>A0A1B0ZRC0</accession>